<dbReference type="AlphaFoldDB" id="A0A5C5XDA7"/>
<dbReference type="EC" id="3.4.21.-" evidence="8"/>
<dbReference type="GO" id="GO:0004175">
    <property type="term" value="F:endopeptidase activity"/>
    <property type="evidence" value="ECO:0007669"/>
    <property type="project" value="TreeGrafter"/>
</dbReference>
<dbReference type="Pfam" id="PF00595">
    <property type="entry name" value="PDZ"/>
    <property type="match status" value="1"/>
</dbReference>
<gene>
    <name evidence="8" type="ORF">Pan54_08180</name>
</gene>
<evidence type="ECO:0000256" key="4">
    <source>
        <dbReference type="ARBA" id="ARBA00022825"/>
    </source>
</evidence>
<dbReference type="OrthoDB" id="9812068at2"/>
<keyword evidence="6" id="KW-0732">Signal</keyword>
<dbReference type="GO" id="GO:0006508">
    <property type="term" value="P:proteolysis"/>
    <property type="evidence" value="ECO:0007669"/>
    <property type="project" value="UniProtKB-KW"/>
</dbReference>
<proteinExistence type="inferred from homology"/>
<evidence type="ECO:0000259" key="7">
    <source>
        <dbReference type="PROSITE" id="PS50106"/>
    </source>
</evidence>
<dbReference type="InterPro" id="IPR005151">
    <property type="entry name" value="Tail-specific_protease"/>
</dbReference>
<evidence type="ECO:0000256" key="2">
    <source>
        <dbReference type="ARBA" id="ARBA00022670"/>
    </source>
</evidence>
<evidence type="ECO:0000256" key="1">
    <source>
        <dbReference type="ARBA" id="ARBA00009179"/>
    </source>
</evidence>
<dbReference type="SMART" id="SM00228">
    <property type="entry name" value="PDZ"/>
    <property type="match status" value="1"/>
</dbReference>
<evidence type="ECO:0000256" key="5">
    <source>
        <dbReference type="RuleBase" id="RU004404"/>
    </source>
</evidence>
<comment type="similarity">
    <text evidence="1 5">Belongs to the peptidase S41A family.</text>
</comment>
<evidence type="ECO:0000256" key="6">
    <source>
        <dbReference type="SAM" id="SignalP"/>
    </source>
</evidence>
<evidence type="ECO:0000313" key="9">
    <source>
        <dbReference type="Proteomes" id="UP000316095"/>
    </source>
</evidence>
<dbReference type="InterPro" id="IPR004447">
    <property type="entry name" value="Peptidase_S41A"/>
</dbReference>
<comment type="caution">
    <text evidence="8">The sequence shown here is derived from an EMBL/GenBank/DDBJ whole genome shotgun (WGS) entry which is preliminary data.</text>
</comment>
<keyword evidence="9" id="KW-1185">Reference proteome</keyword>
<dbReference type="PANTHER" id="PTHR32060">
    <property type="entry name" value="TAIL-SPECIFIC PROTEASE"/>
    <property type="match status" value="1"/>
</dbReference>
<dbReference type="Gene3D" id="3.90.226.10">
    <property type="entry name" value="2-enoyl-CoA Hydratase, Chain A, domain 1"/>
    <property type="match status" value="1"/>
</dbReference>
<dbReference type="SUPFAM" id="SSF50156">
    <property type="entry name" value="PDZ domain-like"/>
    <property type="match status" value="1"/>
</dbReference>
<dbReference type="InterPro" id="IPR029045">
    <property type="entry name" value="ClpP/crotonase-like_dom_sf"/>
</dbReference>
<accession>A0A5C5XDA7</accession>
<name>A0A5C5XDA7_9PLAN</name>
<evidence type="ECO:0000256" key="3">
    <source>
        <dbReference type="ARBA" id="ARBA00022801"/>
    </source>
</evidence>
<feature type="chain" id="PRO_5022784310" evidence="6">
    <location>
        <begin position="30"/>
        <end position="545"/>
    </location>
</feature>
<dbReference type="GO" id="GO:0030288">
    <property type="term" value="C:outer membrane-bounded periplasmic space"/>
    <property type="evidence" value="ECO:0007669"/>
    <property type="project" value="TreeGrafter"/>
</dbReference>
<dbReference type="EMBL" id="SJPG01000001">
    <property type="protein sequence ID" value="TWT60105.1"/>
    <property type="molecule type" value="Genomic_DNA"/>
</dbReference>
<dbReference type="Gene3D" id="2.30.42.10">
    <property type="match status" value="1"/>
</dbReference>
<dbReference type="CDD" id="cd07560">
    <property type="entry name" value="Peptidase_S41_CPP"/>
    <property type="match status" value="1"/>
</dbReference>
<dbReference type="GO" id="GO:0007165">
    <property type="term" value="P:signal transduction"/>
    <property type="evidence" value="ECO:0007669"/>
    <property type="project" value="TreeGrafter"/>
</dbReference>
<dbReference type="InterPro" id="IPR001478">
    <property type="entry name" value="PDZ"/>
</dbReference>
<feature type="signal peptide" evidence="6">
    <location>
        <begin position="1"/>
        <end position="29"/>
    </location>
</feature>
<dbReference type="NCBIfam" id="TIGR00225">
    <property type="entry name" value="prc"/>
    <property type="match status" value="1"/>
</dbReference>
<dbReference type="Pfam" id="PF03572">
    <property type="entry name" value="Peptidase_S41"/>
    <property type="match status" value="1"/>
</dbReference>
<dbReference type="Gene3D" id="3.30.750.44">
    <property type="match status" value="1"/>
</dbReference>
<keyword evidence="2 5" id="KW-0645">Protease</keyword>
<organism evidence="8 9">
    <name type="scientific">Rubinisphaera italica</name>
    <dbReference type="NCBI Taxonomy" id="2527969"/>
    <lineage>
        <taxon>Bacteria</taxon>
        <taxon>Pseudomonadati</taxon>
        <taxon>Planctomycetota</taxon>
        <taxon>Planctomycetia</taxon>
        <taxon>Planctomycetales</taxon>
        <taxon>Planctomycetaceae</taxon>
        <taxon>Rubinisphaera</taxon>
    </lineage>
</organism>
<reference evidence="8 9" key="1">
    <citation type="submission" date="2019-02" db="EMBL/GenBank/DDBJ databases">
        <title>Deep-cultivation of Planctomycetes and their phenomic and genomic characterization uncovers novel biology.</title>
        <authorList>
            <person name="Wiegand S."/>
            <person name="Jogler M."/>
            <person name="Boedeker C."/>
            <person name="Pinto D."/>
            <person name="Vollmers J."/>
            <person name="Rivas-Marin E."/>
            <person name="Kohn T."/>
            <person name="Peeters S.H."/>
            <person name="Heuer A."/>
            <person name="Rast P."/>
            <person name="Oberbeckmann S."/>
            <person name="Bunk B."/>
            <person name="Jeske O."/>
            <person name="Meyerdierks A."/>
            <person name="Storesund J.E."/>
            <person name="Kallscheuer N."/>
            <person name="Luecker S."/>
            <person name="Lage O.M."/>
            <person name="Pohl T."/>
            <person name="Merkel B.J."/>
            <person name="Hornburger P."/>
            <person name="Mueller R.-W."/>
            <person name="Bruemmer F."/>
            <person name="Labrenz M."/>
            <person name="Spormann A.M."/>
            <person name="Op Den Camp H."/>
            <person name="Overmann J."/>
            <person name="Amann R."/>
            <person name="Jetten M.S.M."/>
            <person name="Mascher T."/>
            <person name="Medema M.H."/>
            <person name="Devos D.P."/>
            <person name="Kaster A.-K."/>
            <person name="Ovreas L."/>
            <person name="Rohde M."/>
            <person name="Galperin M.Y."/>
            <person name="Jogler C."/>
        </authorList>
    </citation>
    <scope>NUCLEOTIDE SEQUENCE [LARGE SCALE GENOMIC DNA]</scope>
    <source>
        <strain evidence="8 9">Pan54</strain>
    </source>
</reference>
<dbReference type="Proteomes" id="UP000316095">
    <property type="component" value="Unassembled WGS sequence"/>
</dbReference>
<dbReference type="PROSITE" id="PS50106">
    <property type="entry name" value="PDZ"/>
    <property type="match status" value="1"/>
</dbReference>
<protein>
    <submittedName>
        <fullName evidence="8">Putative CtpA-like serine protease</fullName>
        <ecNumber evidence="8">3.4.21.-</ecNumber>
    </submittedName>
</protein>
<feature type="domain" description="PDZ" evidence="7">
    <location>
        <begin position="233"/>
        <end position="317"/>
    </location>
</feature>
<keyword evidence="4 5" id="KW-0720">Serine protease</keyword>
<keyword evidence="3 5" id="KW-0378">Hydrolase</keyword>
<sequence length="545" mass="60459" precursor="true">MSWFRKSCLLCSGVLGTALVLSQVLVVTGAPGSETVSDEVRQAVVSGAEFERSRKWSDAIVHYRDALEVWPENEELQYGLRRAKFHMQIDRRYADASYDKSLLKLSEREATELLDEVLYKIHSHYVESLSSTFFIAHGTESVYLALNNEAFLDNHQIFNTDQPGLKQARRMLFEEYWNKPVSGPDAGRKIVLDVANRLERDLGISKVSVILEYVFGGCNALDDYSSYLTPTKLADLYNNIEGEFVGLGIEMKSEAGKGIHLIEILPESPAEAGGLAGGDYITHIDGIDVLDKPTDESAGLITGKSGSRVHLNWITEDGQRREGSFTRRAVKVKSVPIAKIIDQQNGIGYLRLSGFQRTTAEEFDAALNQLNRQGMTSLIWDVRGNPGGLLTAAVEVLDRLIDHGVLVSTKGRTSDQNWKYSAHSASTWKLPIVLLIDENSASASEIVAGAIRDHNRGMIVGRKSYGKWSVQSIFPVSQNCGLRLTTAKFYSPNGHNHSKIGIEPDVVVPRESQEYLRVTEKSLATDADVLKAIEMLQETQLTRNP</sequence>
<dbReference type="InterPro" id="IPR036034">
    <property type="entry name" value="PDZ_sf"/>
</dbReference>
<dbReference type="SUPFAM" id="SSF52096">
    <property type="entry name" value="ClpP/crotonase"/>
    <property type="match status" value="1"/>
</dbReference>
<dbReference type="GO" id="GO:0008236">
    <property type="term" value="F:serine-type peptidase activity"/>
    <property type="evidence" value="ECO:0007669"/>
    <property type="project" value="UniProtKB-KW"/>
</dbReference>
<dbReference type="PANTHER" id="PTHR32060:SF30">
    <property type="entry name" value="CARBOXY-TERMINAL PROCESSING PROTEASE CTPA"/>
    <property type="match status" value="1"/>
</dbReference>
<dbReference type="SMART" id="SM00245">
    <property type="entry name" value="TSPc"/>
    <property type="match status" value="1"/>
</dbReference>
<evidence type="ECO:0000313" key="8">
    <source>
        <dbReference type="EMBL" id="TWT60105.1"/>
    </source>
</evidence>